<protein>
    <recommendedName>
        <fullName evidence="4">Secreted protein</fullName>
    </recommendedName>
</protein>
<dbReference type="OrthoDB" id="8197587at2759"/>
<keyword evidence="3" id="KW-1185">Reference proteome</keyword>
<evidence type="ECO:0000256" key="1">
    <source>
        <dbReference type="SAM" id="SignalP"/>
    </source>
</evidence>
<evidence type="ECO:0008006" key="4">
    <source>
        <dbReference type="Google" id="ProtNLM"/>
    </source>
</evidence>
<proteinExistence type="predicted"/>
<dbReference type="EMBL" id="OU892281">
    <property type="protein sequence ID" value="CAG9769139.1"/>
    <property type="molecule type" value="Genomic_DNA"/>
</dbReference>
<keyword evidence="1" id="KW-0732">Signal</keyword>
<reference evidence="2" key="1">
    <citation type="submission" date="2022-01" db="EMBL/GenBank/DDBJ databases">
        <authorList>
            <person name="King R."/>
        </authorList>
    </citation>
    <scope>NUCLEOTIDE SEQUENCE</scope>
</reference>
<name>A0A9N9MST5_9CUCU</name>
<gene>
    <name evidence="2" type="ORF">CEUTPL_LOCUS9655</name>
</gene>
<organism evidence="2 3">
    <name type="scientific">Ceutorhynchus assimilis</name>
    <name type="common">cabbage seed weevil</name>
    <dbReference type="NCBI Taxonomy" id="467358"/>
    <lineage>
        <taxon>Eukaryota</taxon>
        <taxon>Metazoa</taxon>
        <taxon>Ecdysozoa</taxon>
        <taxon>Arthropoda</taxon>
        <taxon>Hexapoda</taxon>
        <taxon>Insecta</taxon>
        <taxon>Pterygota</taxon>
        <taxon>Neoptera</taxon>
        <taxon>Endopterygota</taxon>
        <taxon>Coleoptera</taxon>
        <taxon>Polyphaga</taxon>
        <taxon>Cucujiformia</taxon>
        <taxon>Curculionidae</taxon>
        <taxon>Ceutorhynchinae</taxon>
        <taxon>Ceutorhynchus</taxon>
    </lineage>
</organism>
<dbReference type="AlphaFoldDB" id="A0A9N9MST5"/>
<feature type="chain" id="PRO_5040396933" description="Secreted protein" evidence="1">
    <location>
        <begin position="19"/>
        <end position="126"/>
    </location>
</feature>
<accession>A0A9N9MST5</accession>
<sequence>MNIVNFICFGLLVALIEAQAPVGSQRQQQGLPQEYGPPNDVIAEATTRKDFETIDERSRKLNGKLTQNKNSDGAYYIYHPTGLLQKVTYATKDNLERMAFSARLRYENVEPVYTYDPITYVFKKLQ</sequence>
<evidence type="ECO:0000313" key="3">
    <source>
        <dbReference type="Proteomes" id="UP001152799"/>
    </source>
</evidence>
<evidence type="ECO:0000313" key="2">
    <source>
        <dbReference type="EMBL" id="CAG9769139.1"/>
    </source>
</evidence>
<dbReference type="Proteomes" id="UP001152799">
    <property type="component" value="Chromosome 5"/>
</dbReference>
<feature type="signal peptide" evidence="1">
    <location>
        <begin position="1"/>
        <end position="18"/>
    </location>
</feature>